<keyword evidence="7" id="KW-1185">Reference proteome</keyword>
<evidence type="ECO:0000313" key="6">
    <source>
        <dbReference type="EMBL" id="CDH43375.1"/>
    </source>
</evidence>
<evidence type="ECO:0000256" key="3">
    <source>
        <dbReference type="ARBA" id="ARBA00015716"/>
    </source>
</evidence>
<organism evidence="6 7">
    <name type="scientific">Candidatus Contendobacter odensis Run_B_J11</name>
    <dbReference type="NCBI Taxonomy" id="1400861"/>
    <lineage>
        <taxon>Bacteria</taxon>
        <taxon>Pseudomonadati</taxon>
        <taxon>Pseudomonadota</taxon>
        <taxon>Gammaproteobacteria</taxon>
        <taxon>Candidatus Competibacteraceae</taxon>
        <taxon>Candidatus Contendibacter</taxon>
    </lineage>
</organism>
<comment type="caution">
    <text evidence="6">The sequence shown here is derived from an EMBL/GenBank/DDBJ whole genome shotgun (WGS) entry which is preliminary data.</text>
</comment>
<name>A0A7U7G8A5_9GAMM</name>
<dbReference type="InterPro" id="IPR003772">
    <property type="entry name" value="YceD"/>
</dbReference>
<sequence>MQTPSLPLPDKIDPWRLAAESGRLEGTLALAALPRLAAVLDHLNGAVSVSLVAGIDHQGIRSITGGLRTVIELTCQRCLEPLPWPLDVTVNLGLVRNEAAAHRLPDEYEPLLVAEGFIRVADLVEDELLLALPQIPRHVDVQECEANDYRAPSSEPAPNTEPVQPFATLASLLPSKRSH</sequence>
<dbReference type="PANTHER" id="PTHR38099">
    <property type="entry name" value="LARGE RIBOSOMAL RNA SUBUNIT ACCUMULATION PROTEIN YCED"/>
    <property type="match status" value="1"/>
</dbReference>
<dbReference type="AlphaFoldDB" id="A0A7U7G8A5"/>
<comment type="function">
    <text evidence="1">Plays a role in synthesis, processing and/or stability of 23S rRNA.</text>
</comment>
<dbReference type="Proteomes" id="UP000019184">
    <property type="component" value="Unassembled WGS sequence"/>
</dbReference>
<evidence type="ECO:0000256" key="1">
    <source>
        <dbReference type="ARBA" id="ARBA00002868"/>
    </source>
</evidence>
<gene>
    <name evidence="6" type="ORF">BN874_120026</name>
</gene>
<evidence type="ECO:0000313" key="7">
    <source>
        <dbReference type="Proteomes" id="UP000019184"/>
    </source>
</evidence>
<evidence type="ECO:0000256" key="4">
    <source>
        <dbReference type="ARBA" id="ARBA00022517"/>
    </source>
</evidence>
<dbReference type="Pfam" id="PF02620">
    <property type="entry name" value="YceD"/>
    <property type="match status" value="1"/>
</dbReference>
<keyword evidence="4" id="KW-0690">Ribosome biogenesis</keyword>
<dbReference type="InterPro" id="IPR039255">
    <property type="entry name" value="YceD_bac"/>
</dbReference>
<evidence type="ECO:0000256" key="2">
    <source>
        <dbReference type="ARBA" id="ARBA00010740"/>
    </source>
</evidence>
<dbReference type="EMBL" id="CBTK010000024">
    <property type="protein sequence ID" value="CDH43375.1"/>
    <property type="molecule type" value="Genomic_DNA"/>
</dbReference>
<evidence type="ECO:0000256" key="5">
    <source>
        <dbReference type="ARBA" id="ARBA00031841"/>
    </source>
</evidence>
<protein>
    <recommendedName>
        <fullName evidence="3">Large ribosomal RNA subunit accumulation protein YceD</fullName>
    </recommendedName>
    <alternativeName>
        <fullName evidence="5">23S rRNA accumulation protein YceD</fullName>
    </alternativeName>
</protein>
<comment type="similarity">
    <text evidence="2">Belongs to the DUF177 domain family.</text>
</comment>
<proteinExistence type="inferred from homology"/>
<accession>A0A7U7G8A5</accession>
<dbReference type="PANTHER" id="PTHR38099:SF1">
    <property type="entry name" value="LARGE RIBOSOMAL RNA SUBUNIT ACCUMULATION PROTEIN YCED"/>
    <property type="match status" value="1"/>
</dbReference>
<dbReference type="OrthoDB" id="9786771at2"/>
<dbReference type="GO" id="GO:0042254">
    <property type="term" value="P:ribosome biogenesis"/>
    <property type="evidence" value="ECO:0007669"/>
    <property type="project" value="UniProtKB-KW"/>
</dbReference>
<reference evidence="6 7" key="1">
    <citation type="journal article" date="2014" name="ISME J.">
        <title>Candidatus Competibacter-lineage genomes retrieved from metagenomes reveal functional metabolic diversity.</title>
        <authorList>
            <person name="McIlroy S.J."/>
            <person name="Albertsen M."/>
            <person name="Andresen E.K."/>
            <person name="Saunders A.M."/>
            <person name="Kristiansen R."/>
            <person name="Stokholm-Bjerregaard M."/>
            <person name="Nielsen K.L."/>
            <person name="Nielsen P.H."/>
        </authorList>
    </citation>
    <scope>NUCLEOTIDE SEQUENCE [LARGE SCALE GENOMIC DNA]</scope>
    <source>
        <strain evidence="6 7">Run_B_J11</strain>
    </source>
</reference>
<dbReference type="GO" id="GO:0005829">
    <property type="term" value="C:cytosol"/>
    <property type="evidence" value="ECO:0007669"/>
    <property type="project" value="TreeGrafter"/>
</dbReference>